<gene>
    <name evidence="1" type="ORF">DFR47_104528</name>
</gene>
<comment type="caution">
    <text evidence="1">The sequence shown here is derived from an EMBL/GenBank/DDBJ whole genome shotgun (WGS) entry which is preliminary data.</text>
</comment>
<evidence type="ECO:0000313" key="1">
    <source>
        <dbReference type="EMBL" id="RBO95159.1"/>
    </source>
</evidence>
<accession>A0A366E049</accession>
<sequence length="67" mass="7156">MEVSVSAGFWIPIGNEIRPRYMPAEKREERQQAIYMTGTGGGIPATKGRMLYSQAPVSGGNSGAAIL</sequence>
<organism evidence="1 2">
    <name type="scientific">Pseudochrobactrum asaccharolyticum</name>
    <dbReference type="NCBI Taxonomy" id="354351"/>
    <lineage>
        <taxon>Bacteria</taxon>
        <taxon>Pseudomonadati</taxon>
        <taxon>Pseudomonadota</taxon>
        <taxon>Alphaproteobacteria</taxon>
        <taxon>Hyphomicrobiales</taxon>
        <taxon>Brucellaceae</taxon>
        <taxon>Pseudochrobactrum</taxon>
    </lineage>
</organism>
<dbReference type="EMBL" id="QNRH01000004">
    <property type="protein sequence ID" value="RBO95159.1"/>
    <property type="molecule type" value="Genomic_DNA"/>
</dbReference>
<evidence type="ECO:0000313" key="2">
    <source>
        <dbReference type="Proteomes" id="UP000252893"/>
    </source>
</evidence>
<dbReference type="AlphaFoldDB" id="A0A366E049"/>
<protein>
    <submittedName>
        <fullName evidence="1">Uncharacterized protein</fullName>
    </submittedName>
</protein>
<dbReference type="Proteomes" id="UP000252893">
    <property type="component" value="Unassembled WGS sequence"/>
</dbReference>
<keyword evidence="2" id="KW-1185">Reference proteome</keyword>
<proteinExistence type="predicted"/>
<reference evidence="1 2" key="1">
    <citation type="submission" date="2018-06" db="EMBL/GenBank/DDBJ databases">
        <title>Genomic Encyclopedia of Type Strains, Phase IV (KMG-IV): sequencing the most valuable type-strain genomes for metagenomic binning, comparative biology and taxonomic classification.</title>
        <authorList>
            <person name="Goeker M."/>
        </authorList>
    </citation>
    <scope>NUCLEOTIDE SEQUENCE [LARGE SCALE GENOMIC DNA]</scope>
    <source>
        <strain evidence="1 2">DSM 25619</strain>
    </source>
</reference>
<name>A0A366E049_9HYPH</name>